<evidence type="ECO:0000256" key="5">
    <source>
        <dbReference type="SAM" id="Phobius"/>
    </source>
</evidence>
<feature type="transmembrane region" description="Helical" evidence="5">
    <location>
        <begin position="94"/>
        <end position="114"/>
    </location>
</feature>
<sequence>MLWRAGAVLATLGMVAGAFGSHGLRKRAGVTPDSIHAWETASHYTIFNGLGLMLVSLHPRFATHRFAGPAMAVGSIIFSGSIFALVLARDRFKWLGPITPIGGSIMMAGFLSLAF</sequence>
<dbReference type="Proteomes" id="UP000703269">
    <property type="component" value="Unassembled WGS sequence"/>
</dbReference>
<evidence type="ECO:0000256" key="2">
    <source>
        <dbReference type="ARBA" id="ARBA00022692"/>
    </source>
</evidence>
<evidence type="ECO:0000313" key="7">
    <source>
        <dbReference type="Proteomes" id="UP000703269"/>
    </source>
</evidence>
<keyword evidence="4 5" id="KW-0472">Membrane</keyword>
<dbReference type="EMBL" id="BPQB01000003">
    <property type="protein sequence ID" value="GJE85754.1"/>
    <property type="molecule type" value="Genomic_DNA"/>
</dbReference>
<dbReference type="Pfam" id="PF04241">
    <property type="entry name" value="DUF423"/>
    <property type="match status" value="1"/>
</dbReference>
<dbReference type="InterPro" id="IPR006696">
    <property type="entry name" value="DUF423"/>
</dbReference>
<keyword evidence="7" id="KW-1185">Reference proteome</keyword>
<comment type="caution">
    <text evidence="6">The sequence shown here is derived from an EMBL/GenBank/DDBJ whole genome shotgun (WGS) entry which is preliminary data.</text>
</comment>
<proteinExistence type="predicted"/>
<feature type="transmembrane region" description="Helical" evidence="5">
    <location>
        <begin position="70"/>
        <end position="88"/>
    </location>
</feature>
<name>A0A9P3G0N0_9APHY</name>
<evidence type="ECO:0000256" key="1">
    <source>
        <dbReference type="ARBA" id="ARBA00004141"/>
    </source>
</evidence>
<dbReference type="GO" id="GO:0016020">
    <property type="term" value="C:membrane"/>
    <property type="evidence" value="ECO:0007669"/>
    <property type="project" value="UniProtKB-SubCell"/>
</dbReference>
<reference evidence="6 7" key="1">
    <citation type="submission" date="2021-08" db="EMBL/GenBank/DDBJ databases">
        <title>Draft Genome Sequence of Phanerochaete sordida strain YK-624.</title>
        <authorList>
            <person name="Mori T."/>
            <person name="Dohra H."/>
            <person name="Suzuki T."/>
            <person name="Kawagishi H."/>
            <person name="Hirai H."/>
        </authorList>
    </citation>
    <scope>NUCLEOTIDE SEQUENCE [LARGE SCALE GENOMIC DNA]</scope>
    <source>
        <strain evidence="6 7">YK-624</strain>
    </source>
</reference>
<gene>
    <name evidence="6" type="ORF">PsYK624_018330</name>
</gene>
<keyword evidence="2 5" id="KW-0812">Transmembrane</keyword>
<evidence type="ECO:0000313" key="6">
    <source>
        <dbReference type="EMBL" id="GJE85754.1"/>
    </source>
</evidence>
<evidence type="ECO:0000256" key="4">
    <source>
        <dbReference type="ARBA" id="ARBA00023136"/>
    </source>
</evidence>
<accession>A0A9P3G0N0</accession>
<dbReference type="PANTHER" id="PTHR43461:SF1">
    <property type="entry name" value="TRANSMEMBRANE PROTEIN 256"/>
    <property type="match status" value="1"/>
</dbReference>
<dbReference type="AlphaFoldDB" id="A0A9P3G0N0"/>
<comment type="subcellular location">
    <subcellularLocation>
        <location evidence="1">Membrane</location>
        <topology evidence="1">Multi-pass membrane protein</topology>
    </subcellularLocation>
</comment>
<protein>
    <submittedName>
        <fullName evidence="6">DUF423 domain-containing protein</fullName>
    </submittedName>
</protein>
<keyword evidence="3 5" id="KW-1133">Transmembrane helix</keyword>
<dbReference type="OrthoDB" id="269173at2759"/>
<organism evidence="6 7">
    <name type="scientific">Phanerochaete sordida</name>
    <dbReference type="NCBI Taxonomy" id="48140"/>
    <lineage>
        <taxon>Eukaryota</taxon>
        <taxon>Fungi</taxon>
        <taxon>Dikarya</taxon>
        <taxon>Basidiomycota</taxon>
        <taxon>Agaricomycotina</taxon>
        <taxon>Agaricomycetes</taxon>
        <taxon>Polyporales</taxon>
        <taxon>Phanerochaetaceae</taxon>
        <taxon>Phanerochaete</taxon>
    </lineage>
</organism>
<dbReference type="PANTHER" id="PTHR43461">
    <property type="entry name" value="TRANSMEMBRANE PROTEIN 256"/>
    <property type="match status" value="1"/>
</dbReference>
<evidence type="ECO:0000256" key="3">
    <source>
        <dbReference type="ARBA" id="ARBA00022989"/>
    </source>
</evidence>